<gene>
    <name evidence="3" type="primary">WBGene00281398</name>
</gene>
<proteinExistence type="predicted"/>
<feature type="chain" id="PRO_5044249652" evidence="2">
    <location>
        <begin position="18"/>
        <end position="280"/>
    </location>
</feature>
<reference evidence="4" key="1">
    <citation type="journal article" date="2008" name="Nat. Genet.">
        <title>The Pristionchus pacificus genome provides a unique perspective on nematode lifestyle and parasitism.</title>
        <authorList>
            <person name="Dieterich C."/>
            <person name="Clifton S.W."/>
            <person name="Schuster L.N."/>
            <person name="Chinwalla A."/>
            <person name="Delehaunty K."/>
            <person name="Dinkelacker I."/>
            <person name="Fulton L."/>
            <person name="Fulton R."/>
            <person name="Godfrey J."/>
            <person name="Minx P."/>
            <person name="Mitreva M."/>
            <person name="Roeseler W."/>
            <person name="Tian H."/>
            <person name="Witte H."/>
            <person name="Yang S.P."/>
            <person name="Wilson R.K."/>
            <person name="Sommer R.J."/>
        </authorList>
    </citation>
    <scope>NUCLEOTIDE SEQUENCE [LARGE SCALE GENOMIC DNA]</scope>
    <source>
        <strain evidence="4">PS312</strain>
    </source>
</reference>
<keyword evidence="4" id="KW-1185">Reference proteome</keyword>
<organism evidence="3 4">
    <name type="scientific">Pristionchus pacificus</name>
    <name type="common">Parasitic nematode worm</name>
    <dbReference type="NCBI Taxonomy" id="54126"/>
    <lineage>
        <taxon>Eukaryota</taxon>
        <taxon>Metazoa</taxon>
        <taxon>Ecdysozoa</taxon>
        <taxon>Nematoda</taxon>
        <taxon>Chromadorea</taxon>
        <taxon>Rhabditida</taxon>
        <taxon>Rhabditina</taxon>
        <taxon>Diplogasteromorpha</taxon>
        <taxon>Diplogasteroidea</taxon>
        <taxon>Neodiplogasteridae</taxon>
        <taxon>Pristionchus</taxon>
    </lineage>
</organism>
<dbReference type="EnsemblMetazoa" id="PPA43029.1">
    <property type="protein sequence ID" value="PPA43029.1"/>
    <property type="gene ID" value="WBGene00281398"/>
</dbReference>
<evidence type="ECO:0000313" key="3">
    <source>
        <dbReference type="EnsemblMetazoa" id="PPA43029.1"/>
    </source>
</evidence>
<evidence type="ECO:0000313" key="4">
    <source>
        <dbReference type="Proteomes" id="UP000005239"/>
    </source>
</evidence>
<protein>
    <submittedName>
        <fullName evidence="3">Uncharacterized protein</fullName>
    </submittedName>
</protein>
<dbReference type="AlphaFoldDB" id="A0A2A6B398"/>
<feature type="compositionally biased region" description="Low complexity" evidence="1">
    <location>
        <begin position="244"/>
        <end position="263"/>
    </location>
</feature>
<evidence type="ECO:0000256" key="2">
    <source>
        <dbReference type="SAM" id="SignalP"/>
    </source>
</evidence>
<accession>A0A2A6B398</accession>
<keyword evidence="2" id="KW-0732">Signal</keyword>
<evidence type="ECO:0000256" key="1">
    <source>
        <dbReference type="SAM" id="MobiDB-lite"/>
    </source>
</evidence>
<sequence length="280" mass="30413">MRQGAIVICWLIAAVFCTDCTTSKWWHDENDQHECLSCQAMTCISFQNAVHARHSRLIASHCPSEGYICQEGQPLRALVLTDYCHCQSLACANRDWRLAVNGSIVDRIRCERREWYTSYGESVPSAVCIKMNPDKSTSTSTVPTTSTTTKPTTVTCPALTMLSLADCVTAIGGQRKTCAEAIFSETSVTCEDGDAMFIFRTSDIGYESLQAPLMCAGTIWKFVDGSTLSGNLLTSPIGCLSPQTTTTSTTTEPSTTTSTEPSTGNVGIKHFLAPTSWNQA</sequence>
<accession>A0A8R1V030</accession>
<reference evidence="3" key="2">
    <citation type="submission" date="2022-06" db="UniProtKB">
        <authorList>
            <consortium name="EnsemblMetazoa"/>
        </authorList>
    </citation>
    <scope>IDENTIFICATION</scope>
    <source>
        <strain evidence="3">PS312</strain>
    </source>
</reference>
<feature type="signal peptide" evidence="2">
    <location>
        <begin position="1"/>
        <end position="17"/>
    </location>
</feature>
<dbReference type="Proteomes" id="UP000005239">
    <property type="component" value="Unassembled WGS sequence"/>
</dbReference>
<name>A0A2A6B398_PRIPA</name>
<feature type="region of interest" description="Disordered" evidence="1">
    <location>
        <begin position="242"/>
        <end position="265"/>
    </location>
</feature>